<reference evidence="2" key="1">
    <citation type="submission" date="2019-09" db="EMBL/GenBank/DDBJ databases">
        <authorList>
            <person name="Li J."/>
        </authorList>
    </citation>
    <scope>NUCLEOTIDE SEQUENCE [LARGE SCALE GENOMIC DNA]</scope>
    <source>
        <strain evidence="2">NRBC 14897</strain>
    </source>
</reference>
<comment type="caution">
    <text evidence="2">The sequence shown here is derived from an EMBL/GenBank/DDBJ whole genome shotgun (WGS) entry which is preliminary data.</text>
</comment>
<dbReference type="GO" id="GO:0009245">
    <property type="term" value="P:lipid A biosynthetic process"/>
    <property type="evidence" value="ECO:0007669"/>
    <property type="project" value="TreeGrafter"/>
</dbReference>
<sequence>MRPLLWPVAAAAAGLAWSVAETRAFTLRRVTVPVLAPGSDPLRVLHLSDTHMTPGQHRKQRWLQSLAELQPDLVVNTGDNLAHLDAVPSVLSAYGDLLDVPGVFVFGSNDYFSPERKNPVRYLTGGTGVSSAGTFQRTADLPFEELRRALAGHGWVDLNNRQGELEVDGRRLSFDGVDDPHLEYDVLVDRPADATADLAIGVAHAPYLRVLDHWNRLGYPLILAGHTHGGQLRVPLLGALVTNCDLDRARARGLHTHRTDGHDPSWMHVSAGLGTSPYAQVRFACRPEATLLTLTGIDSSGSLS</sequence>
<evidence type="ECO:0000313" key="2">
    <source>
        <dbReference type="EMBL" id="KAA1380717.1"/>
    </source>
</evidence>
<dbReference type="GO" id="GO:0008758">
    <property type="term" value="F:UDP-2,3-diacylglucosamine hydrolase activity"/>
    <property type="evidence" value="ECO:0007669"/>
    <property type="project" value="TreeGrafter"/>
</dbReference>
<dbReference type="InterPro" id="IPR051158">
    <property type="entry name" value="Metallophosphoesterase_sf"/>
</dbReference>
<dbReference type="Pfam" id="PF00149">
    <property type="entry name" value="Metallophos"/>
    <property type="match status" value="1"/>
</dbReference>
<proteinExistence type="predicted"/>
<dbReference type="GO" id="GO:0016020">
    <property type="term" value="C:membrane"/>
    <property type="evidence" value="ECO:0007669"/>
    <property type="project" value="GOC"/>
</dbReference>
<feature type="domain" description="Calcineurin-like phosphoesterase" evidence="1">
    <location>
        <begin position="42"/>
        <end position="229"/>
    </location>
</feature>
<dbReference type="Gene3D" id="3.60.21.10">
    <property type="match status" value="1"/>
</dbReference>
<organism evidence="2 3">
    <name type="scientific">Aeromicrobium fastidiosum</name>
    <dbReference type="NCBI Taxonomy" id="52699"/>
    <lineage>
        <taxon>Bacteria</taxon>
        <taxon>Bacillati</taxon>
        <taxon>Actinomycetota</taxon>
        <taxon>Actinomycetes</taxon>
        <taxon>Propionibacteriales</taxon>
        <taxon>Nocardioidaceae</taxon>
        <taxon>Aeromicrobium</taxon>
    </lineage>
</organism>
<name>A0A641AT63_9ACTN</name>
<accession>A0A641AT63</accession>
<dbReference type="PANTHER" id="PTHR31302">
    <property type="entry name" value="TRANSMEMBRANE PROTEIN WITH METALLOPHOSPHOESTERASE DOMAIN-RELATED"/>
    <property type="match status" value="1"/>
</dbReference>
<evidence type="ECO:0000313" key="3">
    <source>
        <dbReference type="Proteomes" id="UP001515100"/>
    </source>
</evidence>
<protein>
    <submittedName>
        <fullName evidence="2">Metallophosphoesterase</fullName>
    </submittedName>
</protein>
<gene>
    <name evidence="2" type="ORF">ESP62_006015</name>
</gene>
<dbReference type="OrthoDB" id="9780884at2"/>
<dbReference type="PANTHER" id="PTHR31302:SF20">
    <property type="entry name" value="CONSERVED PROTEIN"/>
    <property type="match status" value="1"/>
</dbReference>
<dbReference type="InterPro" id="IPR004843">
    <property type="entry name" value="Calcineurin-like_PHP"/>
</dbReference>
<dbReference type="SUPFAM" id="SSF56300">
    <property type="entry name" value="Metallo-dependent phosphatases"/>
    <property type="match status" value="1"/>
</dbReference>
<dbReference type="InterPro" id="IPR029052">
    <property type="entry name" value="Metallo-depent_PP-like"/>
</dbReference>
<dbReference type="EMBL" id="SDPP02000001">
    <property type="protein sequence ID" value="KAA1380717.1"/>
    <property type="molecule type" value="Genomic_DNA"/>
</dbReference>
<dbReference type="RefSeq" id="WP_129181460.1">
    <property type="nucleotide sequence ID" value="NZ_JAGIOG010000001.1"/>
</dbReference>
<evidence type="ECO:0000259" key="1">
    <source>
        <dbReference type="Pfam" id="PF00149"/>
    </source>
</evidence>
<dbReference type="AlphaFoldDB" id="A0A641AT63"/>
<dbReference type="Proteomes" id="UP001515100">
    <property type="component" value="Unassembled WGS sequence"/>
</dbReference>
<keyword evidence="3" id="KW-1185">Reference proteome</keyword>